<gene>
    <name evidence="1" type="ORF">NQ318_005147</name>
</gene>
<proteinExistence type="predicted"/>
<sequence>MIDLESDLVDIEDQKKFEAEDLQIGIMDGITFDLMECTKVGRSESDHKGEQWVNLKFLVKLGKTLTEAYNVNRSVRELMLIPHTSFRMV</sequence>
<keyword evidence="2" id="KW-1185">Reference proteome</keyword>
<dbReference type="AlphaFoldDB" id="A0AAV8YAM4"/>
<dbReference type="Proteomes" id="UP001162162">
    <property type="component" value="Unassembled WGS sequence"/>
</dbReference>
<evidence type="ECO:0000313" key="2">
    <source>
        <dbReference type="Proteomes" id="UP001162162"/>
    </source>
</evidence>
<organism evidence="1 2">
    <name type="scientific">Aromia moschata</name>
    <dbReference type="NCBI Taxonomy" id="1265417"/>
    <lineage>
        <taxon>Eukaryota</taxon>
        <taxon>Metazoa</taxon>
        <taxon>Ecdysozoa</taxon>
        <taxon>Arthropoda</taxon>
        <taxon>Hexapoda</taxon>
        <taxon>Insecta</taxon>
        <taxon>Pterygota</taxon>
        <taxon>Neoptera</taxon>
        <taxon>Endopterygota</taxon>
        <taxon>Coleoptera</taxon>
        <taxon>Polyphaga</taxon>
        <taxon>Cucujiformia</taxon>
        <taxon>Chrysomeloidea</taxon>
        <taxon>Cerambycidae</taxon>
        <taxon>Cerambycinae</taxon>
        <taxon>Callichromatini</taxon>
        <taxon>Aromia</taxon>
    </lineage>
</organism>
<name>A0AAV8YAM4_9CUCU</name>
<accession>A0AAV8YAM4</accession>
<evidence type="ECO:0000313" key="1">
    <source>
        <dbReference type="EMBL" id="KAJ8947919.1"/>
    </source>
</evidence>
<reference evidence="1" key="1">
    <citation type="journal article" date="2023" name="Insect Mol. Biol.">
        <title>Genome sequencing provides insights into the evolution of gene families encoding plant cell wall-degrading enzymes in longhorned beetles.</title>
        <authorList>
            <person name="Shin N.R."/>
            <person name="Okamura Y."/>
            <person name="Kirsch R."/>
            <person name="Pauchet Y."/>
        </authorList>
    </citation>
    <scope>NUCLEOTIDE SEQUENCE</scope>
    <source>
        <strain evidence="1">AMC_N1</strain>
    </source>
</reference>
<protein>
    <submittedName>
        <fullName evidence="1">Uncharacterized protein</fullName>
    </submittedName>
</protein>
<comment type="caution">
    <text evidence="1">The sequence shown here is derived from an EMBL/GenBank/DDBJ whole genome shotgun (WGS) entry which is preliminary data.</text>
</comment>
<dbReference type="EMBL" id="JAPWTK010000149">
    <property type="protein sequence ID" value="KAJ8947919.1"/>
    <property type="molecule type" value="Genomic_DNA"/>
</dbReference>